<dbReference type="VEuPathDB" id="ToxoDB:ETH_00030535"/>
<feature type="region of interest" description="Disordered" evidence="1">
    <location>
        <begin position="551"/>
        <end position="590"/>
    </location>
</feature>
<keyword evidence="2" id="KW-0732">Signal</keyword>
<proteinExistence type="predicted"/>
<reference evidence="3" key="1">
    <citation type="submission" date="2013-10" db="EMBL/GenBank/DDBJ databases">
        <title>Genomic analysis of the causative agents of coccidiosis in chickens.</title>
        <authorList>
            <person name="Reid A.J."/>
            <person name="Blake D."/>
            <person name="Billington K."/>
            <person name="Browne H."/>
            <person name="Dunn M."/>
            <person name="Hung S."/>
            <person name="Kawahara F."/>
            <person name="Miranda-Saavedra D."/>
            <person name="Mourier T."/>
            <person name="Nagra H."/>
            <person name="Otto T.D."/>
            <person name="Rawlings N."/>
            <person name="Sanchez A."/>
            <person name="Sanders M."/>
            <person name="Subramaniam C."/>
            <person name="Tay Y."/>
            <person name="Dear P."/>
            <person name="Doerig C."/>
            <person name="Gruber A."/>
            <person name="Parkinson J."/>
            <person name="Shirley M."/>
            <person name="Wan K.L."/>
            <person name="Berriman M."/>
            <person name="Tomley F."/>
            <person name="Pain A."/>
        </authorList>
    </citation>
    <scope>NUCLEOTIDE SEQUENCE [LARGE SCALE GENOMIC DNA]</scope>
    <source>
        <strain evidence="3">Houghton</strain>
    </source>
</reference>
<dbReference type="RefSeq" id="XP_013228595.1">
    <property type="nucleotide sequence ID" value="XM_013373141.1"/>
</dbReference>
<evidence type="ECO:0000313" key="3">
    <source>
        <dbReference type="EMBL" id="CDJ37757.1"/>
    </source>
</evidence>
<dbReference type="GeneID" id="25255186"/>
<sequence>MLHLTVLAAAVLLLLLLLPVVSHWPARFWGQLYRAGVEALRATAAVDRLSRHLKPQVPLLYPQQLVTAAAALGTARLQHKSLLNAIAAAVMPYLSEISAGDLLKLLQGYAGAQLHHYGLIGAISVEVQRRVHVAAAAAAEAAAAAASKGARTAAEGGSSNNSSKSTATGESLQWGTEDTWMQEASGAAVAATEQAAAAPGRKRRQQKQITGIVPSIEQLVAFLESFTDLKYRDWSFLQLLSRQLQEALKQASPNRGFSLASPALLGRALESLRQLKANEKALLLAVLDHMHTHLHDCCPASLALVGRCTAEQLPPCLPHIREKHKDFLLVLRDMCPVLELEEVVSAAAFAAAACVRRTIKDSVFRGLTERIMRLQDTPGGLSDVPLLAEILLRRQHLSADTFDVLARLLHRHLDVMEPQDLSRLSRFLRNAKAASLESETLLNATSRRVLRLTSVFSPPDLKEAVNCLMQAGPPERRYAVLLQRAASTDRRGRALEDPQQAEAAATATGEDTVSVSPKDLENSLQRLTNRPGELLLGRAAARARAKAKAAAAAAATTDKTPKEAGAPPSDAAAATEPEESVARRRHSHRQRILQEEGWDLLHRRVGAMRDMKQWL</sequence>
<dbReference type="OrthoDB" id="347611at2759"/>
<reference evidence="3" key="2">
    <citation type="submission" date="2013-10" db="EMBL/GenBank/DDBJ databases">
        <authorList>
            <person name="Aslett M."/>
        </authorList>
    </citation>
    <scope>NUCLEOTIDE SEQUENCE [LARGE SCALE GENOMIC DNA]</scope>
    <source>
        <strain evidence="3">Houghton</strain>
    </source>
</reference>
<feature type="compositionally biased region" description="Low complexity" evidence="1">
    <location>
        <begin position="500"/>
        <end position="510"/>
    </location>
</feature>
<feature type="region of interest" description="Disordered" evidence="1">
    <location>
        <begin position="151"/>
        <end position="172"/>
    </location>
</feature>
<dbReference type="AlphaFoldDB" id="U6KN86"/>
<keyword evidence="4" id="KW-1185">Reference proteome</keyword>
<dbReference type="Proteomes" id="UP000030747">
    <property type="component" value="Unassembled WGS sequence"/>
</dbReference>
<feature type="compositionally biased region" description="Low complexity" evidence="1">
    <location>
        <begin position="563"/>
        <end position="575"/>
    </location>
</feature>
<feature type="signal peptide" evidence="2">
    <location>
        <begin position="1"/>
        <end position="22"/>
    </location>
</feature>
<organism evidence="3 4">
    <name type="scientific">Eimeria tenella</name>
    <name type="common">Coccidian parasite</name>
    <dbReference type="NCBI Taxonomy" id="5802"/>
    <lineage>
        <taxon>Eukaryota</taxon>
        <taxon>Sar</taxon>
        <taxon>Alveolata</taxon>
        <taxon>Apicomplexa</taxon>
        <taxon>Conoidasida</taxon>
        <taxon>Coccidia</taxon>
        <taxon>Eucoccidiorida</taxon>
        <taxon>Eimeriorina</taxon>
        <taxon>Eimeriidae</taxon>
        <taxon>Eimeria</taxon>
    </lineage>
</organism>
<accession>U6KN86</accession>
<dbReference type="OMA" id="FEPCDFN"/>
<evidence type="ECO:0000256" key="1">
    <source>
        <dbReference type="SAM" id="MobiDB-lite"/>
    </source>
</evidence>
<dbReference type="VEuPathDB" id="ToxoDB:ETH2_0952400"/>
<evidence type="ECO:0000313" key="4">
    <source>
        <dbReference type="Proteomes" id="UP000030747"/>
    </source>
</evidence>
<feature type="region of interest" description="Disordered" evidence="1">
    <location>
        <begin position="488"/>
        <end position="519"/>
    </location>
</feature>
<dbReference type="EMBL" id="HG673775">
    <property type="protein sequence ID" value="CDJ37757.1"/>
    <property type="molecule type" value="Genomic_DNA"/>
</dbReference>
<feature type="chain" id="PRO_5004671771" evidence="2">
    <location>
        <begin position="23"/>
        <end position="615"/>
    </location>
</feature>
<feature type="compositionally biased region" description="Polar residues" evidence="1">
    <location>
        <begin position="157"/>
        <end position="172"/>
    </location>
</feature>
<gene>
    <name evidence="3" type="ORF">ETH_00030535</name>
</gene>
<protein>
    <submittedName>
        <fullName evidence="3">Uncharacterized protein</fullName>
    </submittedName>
</protein>
<name>U6KN86_EIMTE</name>
<evidence type="ECO:0000256" key="2">
    <source>
        <dbReference type="SAM" id="SignalP"/>
    </source>
</evidence>